<feature type="domain" description="Transketolase-like pyrimidine-binding" evidence="12">
    <location>
        <begin position="590"/>
        <end position="783"/>
    </location>
</feature>
<gene>
    <name evidence="13" type="ORF">sS8_2619</name>
</gene>
<evidence type="ECO:0000256" key="6">
    <source>
        <dbReference type="ARBA" id="ARBA00013321"/>
    </source>
</evidence>
<evidence type="ECO:0000313" key="13">
    <source>
        <dbReference type="EMBL" id="BBA34567.1"/>
    </source>
</evidence>
<comment type="function">
    <text evidence="2">E1 component of the 2-oxoglutarate dehydrogenase (OGDH) complex which catalyzes the decarboxylation of 2-oxoglutarate, the first step in the conversion of 2-oxoglutarate to succinyl-CoA and CO(2).</text>
</comment>
<dbReference type="SUPFAM" id="SSF52518">
    <property type="entry name" value="Thiamin diphosphate-binding fold (THDP-binding)"/>
    <property type="match status" value="2"/>
</dbReference>
<proteinExistence type="inferred from homology"/>
<dbReference type="InterPro" id="IPR029061">
    <property type="entry name" value="THDP-binding"/>
</dbReference>
<sequence>MNKLLQLFKEASAFSEDNVGFLEDLYEKFLRDPESVDESWREKFRSIQQDLAGEEPITERERHVVRAALGEYEAEEMLRKQSAVDRLIYQFRTRGHQSADNNPLKLSPPAELRDLNPAYYELGDDELDRPFYIDILRSPEKLPLREILSMLRQTYCGQVGAEYMHIVDSDIKRWIQKRLESSRARGNFDAEEKIWMLRLLTAAEGIEKYLHRKYVGQKRFSLEGAETLIPLLDDLIQRAGEKGTKEIVMGMAHRGRLNVLINILGKKPSTLFQEFEGIYSGAPPHAGAGDVKYHMGFSSDIETGGGLVHLALAFNPSHLEIIDPVVEGSVRARQDRRENEDGETAVLPILIHGDAAFAGQGVVMETLNMAETRAYTTGGTIHIVINNQIGFTTSNPFDARSTLYCTDVANMTQAPVFHVNGDDPEAVIYVTRLALDYRMKFKRDVVIDLICYRRHGHNEADEPAVTQPFMYRFIRSHPPVRKLYAERLIAEGVVTGDKVQRMEEEYQSGLKNDETFLRPIVQDAMSYAKTRWSHYLGTEWTQPCDTGLPETTIHDLTQRLISIPPDFGLHPRAAAIMNNRRKMAAGEIPLDWGFAETLAYASLLTEGYSVRLTGQDVGRGTFFHRHAILYDQGSGDAYVPLQNLSDNQARFHLYDSLLSEEGVLGFEYGYSSSEPDTLVIWEAQFGDFANNAQVVIDQFISSGETKWGRLSGLTMLLPHGYEGQGPEHSSARIERYLQLCAEQNMQVCVPTTPAQIFHLLRRQMLRPYRKPLIIMTPKSLLRHKLATSPLDALSSGEFRNIIGEIDAHDPAKITRVILCTGKVFYDLLETRRKENLHNVAIIRIEQLYPFPCDAFMQELAGYPQMRELIWCQEEPENQGAWHQIKHRFLNLLEKDIVLSYAGRPMSAAPAVGQFHRHLEQQKKVVEDALFGTAPRQELLGIVHAHRSHRA</sequence>
<dbReference type="GO" id="GO:0006099">
    <property type="term" value="P:tricarboxylic acid cycle"/>
    <property type="evidence" value="ECO:0007669"/>
    <property type="project" value="TreeGrafter"/>
</dbReference>
<dbReference type="EMBL" id="AP017928">
    <property type="protein sequence ID" value="BBA34567.1"/>
    <property type="molecule type" value="Genomic_DNA"/>
</dbReference>
<dbReference type="Pfam" id="PF16078">
    <property type="entry name" value="2-oxogl_dehyd_N"/>
    <property type="match status" value="1"/>
</dbReference>
<evidence type="ECO:0000256" key="4">
    <source>
        <dbReference type="ARBA" id="ARBA00011301"/>
    </source>
</evidence>
<dbReference type="InterPro" id="IPR042179">
    <property type="entry name" value="KGD_C_sf"/>
</dbReference>
<dbReference type="InterPro" id="IPR031717">
    <property type="entry name" value="ODO-1/KGD_C"/>
</dbReference>
<dbReference type="Pfam" id="PF02779">
    <property type="entry name" value="Transket_pyr"/>
    <property type="match status" value="1"/>
</dbReference>
<protein>
    <recommendedName>
        <fullName evidence="6">2-oxoglutarate dehydrogenase E1 component</fullName>
        <ecNumber evidence="5">1.2.4.2</ecNumber>
    </recommendedName>
    <alternativeName>
        <fullName evidence="10">Alpha-ketoglutarate dehydrogenase</fullName>
    </alternativeName>
</protein>
<dbReference type="GO" id="GO:0005829">
    <property type="term" value="C:cytosol"/>
    <property type="evidence" value="ECO:0007669"/>
    <property type="project" value="TreeGrafter"/>
</dbReference>
<keyword evidence="8" id="KW-0786">Thiamine pyrophosphate</keyword>
<dbReference type="Gene3D" id="3.40.50.970">
    <property type="match status" value="1"/>
</dbReference>
<dbReference type="Pfam" id="PF16870">
    <property type="entry name" value="OxoGdeHyase_C"/>
    <property type="match status" value="1"/>
</dbReference>
<dbReference type="Gene3D" id="1.10.287.1150">
    <property type="entry name" value="TPP helical domain"/>
    <property type="match status" value="1"/>
</dbReference>
<organism evidence="13 14">
    <name type="scientific">Methylocaldum marinum</name>
    <dbReference type="NCBI Taxonomy" id="1432792"/>
    <lineage>
        <taxon>Bacteria</taxon>
        <taxon>Pseudomonadati</taxon>
        <taxon>Pseudomonadota</taxon>
        <taxon>Gammaproteobacteria</taxon>
        <taxon>Methylococcales</taxon>
        <taxon>Methylococcaceae</taxon>
        <taxon>Methylocaldum</taxon>
    </lineage>
</organism>
<reference evidence="13 14" key="1">
    <citation type="submission" date="2016-12" db="EMBL/GenBank/DDBJ databases">
        <title>Genome sequencing of Methylocaldum marinum.</title>
        <authorList>
            <person name="Takeuchi M."/>
            <person name="Kamagata Y."/>
            <person name="Hiraoka S."/>
            <person name="Oshima K."/>
            <person name="Hattori M."/>
            <person name="Iwasaki W."/>
        </authorList>
    </citation>
    <scope>NUCLEOTIDE SEQUENCE [LARGE SCALE GENOMIC DNA]</scope>
    <source>
        <strain evidence="13 14">S8</strain>
    </source>
</reference>
<dbReference type="CDD" id="cd02016">
    <property type="entry name" value="TPP_E1_OGDC_like"/>
    <property type="match status" value="1"/>
</dbReference>
<dbReference type="GO" id="GO:0030976">
    <property type="term" value="F:thiamine pyrophosphate binding"/>
    <property type="evidence" value="ECO:0007669"/>
    <property type="project" value="InterPro"/>
</dbReference>
<dbReference type="OrthoDB" id="9759785at2"/>
<dbReference type="Gene3D" id="3.40.50.11610">
    <property type="entry name" value="Multifunctional 2-oxoglutarate metabolism enzyme, C-terminal domain"/>
    <property type="match status" value="1"/>
</dbReference>
<dbReference type="Gene3D" id="3.40.50.12470">
    <property type="match status" value="1"/>
</dbReference>
<keyword evidence="7" id="KW-0560">Oxidoreductase</keyword>
<dbReference type="InterPro" id="IPR005475">
    <property type="entry name" value="Transketolase-like_Pyr-bd"/>
</dbReference>
<comment type="subunit">
    <text evidence="4">Homodimer. Part of the 2-oxoglutarate dehydrogenase (OGDH) complex composed of E1 (2-oxoglutarate dehydrogenase), E2 (dihydrolipoamide succinyltransferase) and E3 (dihydrolipoamide dehydrogenase); the complex contains multiple copies of the three enzymatic components (E1, E2 and E3).</text>
</comment>
<evidence type="ECO:0000256" key="11">
    <source>
        <dbReference type="ARBA" id="ARBA00051911"/>
    </source>
</evidence>
<dbReference type="PANTHER" id="PTHR23152:SF4">
    <property type="entry name" value="2-OXOADIPATE DEHYDROGENASE COMPLEX COMPONENT E1"/>
    <property type="match status" value="1"/>
</dbReference>
<comment type="similarity">
    <text evidence="3">Belongs to the alpha-ketoglutarate dehydrogenase family.</text>
</comment>
<dbReference type="GO" id="GO:0004591">
    <property type="term" value="F:oxoglutarate dehydrogenase (succinyl-transferring) activity"/>
    <property type="evidence" value="ECO:0007669"/>
    <property type="project" value="UniProtKB-EC"/>
</dbReference>
<dbReference type="Pfam" id="PF00676">
    <property type="entry name" value="E1_dh"/>
    <property type="match status" value="1"/>
</dbReference>
<dbReference type="PANTHER" id="PTHR23152">
    <property type="entry name" value="2-OXOGLUTARATE DEHYDROGENASE"/>
    <property type="match status" value="1"/>
</dbReference>
<evidence type="ECO:0000256" key="5">
    <source>
        <dbReference type="ARBA" id="ARBA00012280"/>
    </source>
</evidence>
<comment type="cofactor">
    <cofactor evidence="1">
        <name>thiamine diphosphate</name>
        <dbReference type="ChEBI" id="CHEBI:58937"/>
    </cofactor>
</comment>
<evidence type="ECO:0000256" key="2">
    <source>
        <dbReference type="ARBA" id="ARBA00003906"/>
    </source>
</evidence>
<dbReference type="NCBIfam" id="NF006914">
    <property type="entry name" value="PRK09404.1"/>
    <property type="match status" value="1"/>
</dbReference>
<dbReference type="Proteomes" id="UP000266313">
    <property type="component" value="Chromosome"/>
</dbReference>
<dbReference type="NCBIfam" id="TIGR00239">
    <property type="entry name" value="2oxo_dh_E1"/>
    <property type="match status" value="1"/>
</dbReference>
<evidence type="ECO:0000259" key="12">
    <source>
        <dbReference type="SMART" id="SM00861"/>
    </source>
</evidence>
<evidence type="ECO:0000256" key="7">
    <source>
        <dbReference type="ARBA" id="ARBA00023002"/>
    </source>
</evidence>
<dbReference type="NCBIfam" id="NF008907">
    <property type="entry name" value="PRK12270.1"/>
    <property type="match status" value="1"/>
</dbReference>
<evidence type="ECO:0000256" key="3">
    <source>
        <dbReference type="ARBA" id="ARBA00006936"/>
    </source>
</evidence>
<dbReference type="EC" id="1.2.4.2" evidence="5"/>
<dbReference type="GO" id="GO:0045252">
    <property type="term" value="C:oxoglutarate dehydrogenase complex"/>
    <property type="evidence" value="ECO:0007669"/>
    <property type="project" value="TreeGrafter"/>
</dbReference>
<comment type="catalytic activity">
    <reaction evidence="11">
        <text>N(6)-[(R)-lipoyl]-L-lysyl-[protein] + 2-oxoglutarate + H(+) = N(6)-[(R)-S(8)-succinyldihydrolipoyl]-L-lysyl-[protein] + CO2</text>
        <dbReference type="Rhea" id="RHEA:12188"/>
        <dbReference type="Rhea" id="RHEA-COMP:10474"/>
        <dbReference type="Rhea" id="RHEA-COMP:20092"/>
        <dbReference type="ChEBI" id="CHEBI:15378"/>
        <dbReference type="ChEBI" id="CHEBI:16526"/>
        <dbReference type="ChEBI" id="CHEBI:16810"/>
        <dbReference type="ChEBI" id="CHEBI:83099"/>
        <dbReference type="ChEBI" id="CHEBI:83120"/>
        <dbReference type="EC" id="1.2.4.2"/>
    </reaction>
</comment>
<dbReference type="PIRSF" id="PIRSF000157">
    <property type="entry name" value="Oxoglu_dh_E1"/>
    <property type="match status" value="1"/>
</dbReference>
<dbReference type="GO" id="GO:0006096">
    <property type="term" value="P:glycolytic process"/>
    <property type="evidence" value="ECO:0007669"/>
    <property type="project" value="UniProtKB-KW"/>
</dbReference>
<dbReference type="FunFam" id="3.40.50.12470:FF:000009">
    <property type="entry name" value="2-oxoglutarate dehydrogenase E1 component"/>
    <property type="match status" value="1"/>
</dbReference>
<dbReference type="InterPro" id="IPR001017">
    <property type="entry name" value="DH_E1"/>
</dbReference>
<dbReference type="InterPro" id="IPR011603">
    <property type="entry name" value="2oxoglutarate_DH_E1"/>
</dbReference>
<evidence type="ECO:0000313" key="14">
    <source>
        <dbReference type="Proteomes" id="UP000266313"/>
    </source>
</evidence>
<dbReference type="SMART" id="SM00861">
    <property type="entry name" value="Transket_pyr"/>
    <property type="match status" value="1"/>
</dbReference>
<dbReference type="KEGG" id="mmai:sS8_2619"/>
<evidence type="ECO:0000256" key="10">
    <source>
        <dbReference type="ARBA" id="ARBA00030680"/>
    </source>
</evidence>
<name>A0A250KSI2_9GAMM</name>
<evidence type="ECO:0000256" key="9">
    <source>
        <dbReference type="ARBA" id="ARBA00023152"/>
    </source>
</evidence>
<evidence type="ECO:0000256" key="1">
    <source>
        <dbReference type="ARBA" id="ARBA00001964"/>
    </source>
</evidence>
<evidence type="ECO:0000256" key="8">
    <source>
        <dbReference type="ARBA" id="ARBA00023052"/>
    </source>
</evidence>
<keyword evidence="9" id="KW-0324">Glycolysis</keyword>
<accession>A0A250KSI2</accession>
<dbReference type="InterPro" id="IPR032106">
    <property type="entry name" value="2-oxogl_dehyd_N"/>
</dbReference>
<keyword evidence="14" id="KW-1185">Reference proteome</keyword>
<dbReference type="AlphaFoldDB" id="A0A250KSI2"/>
<dbReference type="RefSeq" id="WP_119629947.1">
    <property type="nucleotide sequence ID" value="NZ_AP017928.1"/>
</dbReference>